<evidence type="ECO:0000313" key="2">
    <source>
        <dbReference type="EMBL" id="RKL68061.1"/>
    </source>
</evidence>
<dbReference type="PANTHER" id="PTHR30050:SF4">
    <property type="entry name" value="ATP-BINDING PROTEIN RV3427C IN INSERTION SEQUENCE-RELATED"/>
    <property type="match status" value="1"/>
</dbReference>
<dbReference type="EMBL" id="PDOE01000002">
    <property type="protein sequence ID" value="RKL68061.1"/>
    <property type="molecule type" value="Genomic_DNA"/>
</dbReference>
<reference evidence="2 3" key="1">
    <citation type="submission" date="2017-10" db="EMBL/GenBank/DDBJ databases">
        <title>Bacillus sp. nov., a halophilic bacterium isolated from a Keqin Lake.</title>
        <authorList>
            <person name="Wang H."/>
        </authorList>
    </citation>
    <scope>NUCLEOTIDE SEQUENCE [LARGE SCALE GENOMIC DNA]</scope>
    <source>
        <strain evidence="2 3">KCTC 13187</strain>
    </source>
</reference>
<dbReference type="PANTHER" id="PTHR30050">
    <property type="entry name" value="CHROMOSOMAL REPLICATION INITIATOR PROTEIN DNAA"/>
    <property type="match status" value="1"/>
</dbReference>
<evidence type="ECO:0000313" key="3">
    <source>
        <dbReference type="Proteomes" id="UP000281498"/>
    </source>
</evidence>
<keyword evidence="3" id="KW-1185">Reference proteome</keyword>
<dbReference type="OrthoDB" id="2052561at2"/>
<protein>
    <recommendedName>
        <fullName evidence="1">IstB-like ATP-binding domain-containing protein</fullName>
    </recommendedName>
</protein>
<dbReference type="Gene3D" id="3.40.50.300">
    <property type="entry name" value="P-loop containing nucleotide triphosphate hydrolases"/>
    <property type="match status" value="1"/>
</dbReference>
<evidence type="ECO:0000259" key="1">
    <source>
        <dbReference type="Pfam" id="PF01695"/>
    </source>
</evidence>
<sequence>MIALGNIAVDQGHTVRYYTAAHLSNELMEAQDEKRLLQIEKQWMGADLVLIDEVGYIPHHPRAAELMFQFFAARYERGSMIITSNRGFSRWNEVFHDDQMTAALLDRTTHKAHLFSMNGDSYRLKETYSY</sequence>
<name>A0A3A9KC45_9BACI</name>
<dbReference type="InterPro" id="IPR027417">
    <property type="entry name" value="P-loop_NTPase"/>
</dbReference>
<accession>A0A3A9KC45</accession>
<dbReference type="InterPro" id="IPR002611">
    <property type="entry name" value="IstB_ATP-bd"/>
</dbReference>
<comment type="caution">
    <text evidence="2">The sequence shown here is derived from an EMBL/GenBank/DDBJ whole genome shotgun (WGS) entry which is preliminary data.</text>
</comment>
<dbReference type="GO" id="GO:0005524">
    <property type="term" value="F:ATP binding"/>
    <property type="evidence" value="ECO:0007669"/>
    <property type="project" value="InterPro"/>
</dbReference>
<dbReference type="GO" id="GO:0006260">
    <property type="term" value="P:DNA replication"/>
    <property type="evidence" value="ECO:0007669"/>
    <property type="project" value="TreeGrafter"/>
</dbReference>
<organism evidence="2 3">
    <name type="scientific">Salipaludibacillus neizhouensis</name>
    <dbReference type="NCBI Taxonomy" id="885475"/>
    <lineage>
        <taxon>Bacteria</taxon>
        <taxon>Bacillati</taxon>
        <taxon>Bacillota</taxon>
        <taxon>Bacilli</taxon>
        <taxon>Bacillales</taxon>
        <taxon>Bacillaceae</taxon>
    </lineage>
</organism>
<dbReference type="Proteomes" id="UP000281498">
    <property type="component" value="Unassembled WGS sequence"/>
</dbReference>
<feature type="domain" description="IstB-like ATP-binding" evidence="1">
    <location>
        <begin position="2"/>
        <end position="126"/>
    </location>
</feature>
<proteinExistence type="predicted"/>
<dbReference type="Pfam" id="PF01695">
    <property type="entry name" value="IstB_IS21"/>
    <property type="match status" value="1"/>
</dbReference>
<dbReference type="SUPFAM" id="SSF52540">
    <property type="entry name" value="P-loop containing nucleoside triphosphate hydrolases"/>
    <property type="match status" value="1"/>
</dbReference>
<gene>
    <name evidence="2" type="ORF">CR203_06070</name>
</gene>
<dbReference type="AlphaFoldDB" id="A0A3A9KC45"/>